<protein>
    <recommendedName>
        <fullName evidence="4">6-carboxy-5,6,7,8-tetrahydropterin synthase</fullName>
        <ecNumber evidence="3">4.1.2.50</ecNumber>
    </recommendedName>
    <alternativeName>
        <fullName evidence="5">Queuosine biosynthesis protein QueD</fullName>
    </alternativeName>
</protein>
<dbReference type="EC" id="4.1.2.50" evidence="3"/>
<dbReference type="OrthoDB" id="9804698at2"/>
<dbReference type="Pfam" id="PF01242">
    <property type="entry name" value="PTPS"/>
    <property type="match status" value="1"/>
</dbReference>
<proteinExistence type="inferred from homology"/>
<dbReference type="EMBL" id="PVSN01000036">
    <property type="protein sequence ID" value="TGE72824.1"/>
    <property type="molecule type" value="Genomic_DNA"/>
</dbReference>
<dbReference type="InterPro" id="IPR017543">
    <property type="entry name" value="6-PTP_synth-rel_bac"/>
</dbReference>
<sequence length="122" mass="14324">MEAHYRLKFYINAYHFIRWNGRDGETHPHTWEIVSDFACDMEEKVPFYEYETKINTFLSTYDGQVLNDIAPFDKINPSLENFATELFDRLQTHPELIGSAVKLEELAVSEGPTRTYVLTNRD</sequence>
<evidence type="ECO:0000256" key="2">
    <source>
        <dbReference type="ARBA" id="ARBA00008900"/>
    </source>
</evidence>
<reference evidence="7 8" key="1">
    <citation type="submission" date="2018-03" db="EMBL/GenBank/DDBJ databases">
        <title>Genome sequencing of Weissella confusa isolates.</title>
        <authorList>
            <person name="Kajala I."/>
            <person name="Baruah R."/>
            <person name="Bergsveinson J."/>
            <person name="Juvonen R."/>
            <person name="Ziola B."/>
        </authorList>
    </citation>
    <scope>NUCLEOTIDE SEQUENCE [LARGE SCALE GENOMIC DNA]</scope>
    <source>
        <strain evidence="7 8">VTT E-062653</strain>
    </source>
</reference>
<evidence type="ECO:0000313" key="8">
    <source>
        <dbReference type="Proteomes" id="UP000297646"/>
    </source>
</evidence>
<dbReference type="UniPathway" id="UPA00391"/>
<dbReference type="Gene3D" id="3.30.479.10">
    <property type="entry name" value="6-pyruvoyl tetrahydropterin synthase/QueD"/>
    <property type="match status" value="1"/>
</dbReference>
<evidence type="ECO:0000256" key="6">
    <source>
        <dbReference type="ARBA" id="ARBA00048807"/>
    </source>
</evidence>
<evidence type="ECO:0000256" key="1">
    <source>
        <dbReference type="ARBA" id="ARBA00005061"/>
    </source>
</evidence>
<evidence type="ECO:0000256" key="4">
    <source>
        <dbReference type="ARBA" id="ARBA00018141"/>
    </source>
</evidence>
<evidence type="ECO:0000256" key="5">
    <source>
        <dbReference type="ARBA" id="ARBA00031449"/>
    </source>
</evidence>
<organism evidence="7 8">
    <name type="scientific">Weissella confusa</name>
    <name type="common">Lactobacillus confusus</name>
    <dbReference type="NCBI Taxonomy" id="1583"/>
    <lineage>
        <taxon>Bacteria</taxon>
        <taxon>Bacillati</taxon>
        <taxon>Bacillota</taxon>
        <taxon>Bacilli</taxon>
        <taxon>Lactobacillales</taxon>
        <taxon>Lactobacillaceae</taxon>
        <taxon>Weissella</taxon>
    </lineage>
</organism>
<dbReference type="Proteomes" id="UP000297646">
    <property type="component" value="Unassembled WGS sequence"/>
</dbReference>
<dbReference type="NCBIfam" id="TIGR03112">
    <property type="entry name" value="6_pyr_pter_rel"/>
    <property type="match status" value="1"/>
</dbReference>
<dbReference type="InterPro" id="IPR038418">
    <property type="entry name" value="6-PTP_synth/QueD_sf"/>
</dbReference>
<accession>A0A4Z0RWL2</accession>
<comment type="catalytic activity">
    <reaction evidence="6">
        <text>7,8-dihydroneopterin 3'-triphosphate + H2O = 6-carboxy-5,6,7,8-tetrahydropterin + triphosphate + acetaldehyde + 2 H(+)</text>
        <dbReference type="Rhea" id="RHEA:27966"/>
        <dbReference type="ChEBI" id="CHEBI:15343"/>
        <dbReference type="ChEBI" id="CHEBI:15377"/>
        <dbReference type="ChEBI" id="CHEBI:15378"/>
        <dbReference type="ChEBI" id="CHEBI:18036"/>
        <dbReference type="ChEBI" id="CHEBI:58462"/>
        <dbReference type="ChEBI" id="CHEBI:61032"/>
        <dbReference type="EC" id="4.1.2.50"/>
    </reaction>
</comment>
<evidence type="ECO:0000313" key="7">
    <source>
        <dbReference type="EMBL" id="TGE72824.1"/>
    </source>
</evidence>
<evidence type="ECO:0000256" key="3">
    <source>
        <dbReference type="ARBA" id="ARBA00012982"/>
    </source>
</evidence>
<dbReference type="SUPFAM" id="SSF55620">
    <property type="entry name" value="Tetrahydrobiopterin biosynthesis enzymes-like"/>
    <property type="match status" value="1"/>
</dbReference>
<comment type="similarity">
    <text evidence="2">Belongs to the PTPS family. QueD subfamily.</text>
</comment>
<dbReference type="GO" id="GO:0070497">
    <property type="term" value="F:6-carboxytetrahydropterin synthase activity"/>
    <property type="evidence" value="ECO:0007669"/>
    <property type="project" value="UniProtKB-EC"/>
</dbReference>
<name>A0A4Z0RWL2_WEICO</name>
<dbReference type="AlphaFoldDB" id="A0A4Z0RWL2"/>
<gene>
    <name evidence="7" type="ORF">C6P11_05610</name>
</gene>
<comment type="caution">
    <text evidence="7">The sequence shown here is derived from an EMBL/GenBank/DDBJ whole genome shotgun (WGS) entry which is preliminary data.</text>
</comment>
<comment type="pathway">
    <text evidence="1">Purine metabolism; 7-cyano-7-deazaguanine biosynthesis.</text>
</comment>
<dbReference type="InterPro" id="IPR007115">
    <property type="entry name" value="6-PTP_synth/QueD"/>
</dbReference>